<gene>
    <name evidence="16" type="ORF">LZ496_12970</name>
</gene>
<keyword evidence="8 12" id="KW-0798">TonB box</keyword>
<keyword evidence="10 11" id="KW-0998">Cell outer membrane</keyword>
<evidence type="ECO:0000256" key="1">
    <source>
        <dbReference type="ARBA" id="ARBA00004571"/>
    </source>
</evidence>
<dbReference type="CDD" id="cd01347">
    <property type="entry name" value="ligand_gated_channel"/>
    <property type="match status" value="1"/>
</dbReference>
<dbReference type="InterPro" id="IPR012910">
    <property type="entry name" value="Plug_dom"/>
</dbReference>
<feature type="chain" id="PRO_5045602111" evidence="13">
    <location>
        <begin position="26"/>
        <end position="809"/>
    </location>
</feature>
<comment type="similarity">
    <text evidence="11 12">Belongs to the TonB-dependent receptor family.</text>
</comment>
<dbReference type="InterPro" id="IPR036942">
    <property type="entry name" value="Beta-barrel_TonB_sf"/>
</dbReference>
<name>A0ABT0RXQ8_9SPHN</name>
<keyword evidence="13" id="KW-0732">Signal</keyword>
<evidence type="ECO:0000256" key="8">
    <source>
        <dbReference type="ARBA" id="ARBA00023077"/>
    </source>
</evidence>
<evidence type="ECO:0000256" key="10">
    <source>
        <dbReference type="ARBA" id="ARBA00023237"/>
    </source>
</evidence>
<proteinExistence type="inferred from homology"/>
<dbReference type="InterPro" id="IPR000531">
    <property type="entry name" value="Beta-barrel_TonB"/>
</dbReference>
<evidence type="ECO:0000256" key="6">
    <source>
        <dbReference type="ARBA" id="ARBA00023004"/>
    </source>
</evidence>
<accession>A0ABT0RXQ8</accession>
<sequence>MVNVRTALLLSSGFAALFANASAFAQEIAAEAAVTEASAAQDNENQIIVVTAQKREEKILDIPQSVTVVGGDTLERQNATTFEQYANLVPSLSLNETDPGQSRISLRGVNTGGIASTVAVYVDEIPFGSSSGLLNGGVLASDFDTFDVNRLEVLRGPQGTLYGASSLGGLIKFVTNEPKLGVFDARARAGVEFVDEGDVGYNFNAMFNAPLGDKAAFRASGFYRRNGGYIDAVPNQFPNSVFVDLGILDPLGTSKELNNFNDSDVWGGRGSVLFEPNDQLKIRLTAIAQKIETDGLSDVEVEPETYKPLHDDWTQTVIIPESTSVKYRIYNATIDYDLGFATLTSATAFARNKFKSRQDATLPFGMLFNALYGPYSFLLGIPPVTTSPIGVPIDAGFRLKKFTQEVRLASPSNETFEWLAGAYYTKEDGLVTNLIEAVDLNTGNAFTDPFLAQLFTAELGSKYKELAGFANATWHATDRFDITAGGRLSRNKQSAQQDVGGNFSALQFGCPTPDTGCSLPRAESDETVFTYSISPRFEINDQTAVYARVAKGYRPGGPNVIPLGAPEGFPPNYDADTLTSYELGLKADLDSHVSVDLAAFYNDWNDIQVIGVTPAGDDFNANGGTARSMGIEGTISARPVRGLNLSVNGAYIDAELTEDTPPITGGFDGDQLPWTPKFSFSVNADYDWALSSNIQAFVGGSLRYVGKQKGNINNGEFVGPGGDLNDPDNFVFTPQDKIPDYATLNLRAGAEFGHFSLEAFVRNVTNSHGVTSTTSFTNAELGGNAIPGDGILVGFTQPRTFGLTLTAGL</sequence>
<keyword evidence="16" id="KW-0675">Receptor</keyword>
<feature type="domain" description="TonB-dependent receptor-like beta-barrel" evidence="14">
    <location>
        <begin position="325"/>
        <end position="764"/>
    </location>
</feature>
<keyword evidence="3 11" id="KW-1134">Transmembrane beta strand</keyword>
<keyword evidence="6" id="KW-0408">Iron</keyword>
<evidence type="ECO:0000256" key="11">
    <source>
        <dbReference type="PROSITE-ProRule" id="PRU01360"/>
    </source>
</evidence>
<evidence type="ECO:0000259" key="15">
    <source>
        <dbReference type="Pfam" id="PF07715"/>
    </source>
</evidence>
<feature type="domain" description="TonB-dependent receptor plug" evidence="15">
    <location>
        <begin position="59"/>
        <end position="169"/>
    </location>
</feature>
<dbReference type="PANTHER" id="PTHR32552:SF81">
    <property type="entry name" value="TONB-DEPENDENT OUTER MEMBRANE RECEPTOR"/>
    <property type="match status" value="1"/>
</dbReference>
<dbReference type="PROSITE" id="PS52016">
    <property type="entry name" value="TONB_DEPENDENT_REC_3"/>
    <property type="match status" value="1"/>
</dbReference>
<dbReference type="Pfam" id="PF07715">
    <property type="entry name" value="Plug"/>
    <property type="match status" value="1"/>
</dbReference>
<organism evidence="16 17">
    <name type="scientific">Sphingomonas caseinilyticus</name>
    <dbReference type="NCBI Taxonomy" id="2908205"/>
    <lineage>
        <taxon>Bacteria</taxon>
        <taxon>Pseudomonadati</taxon>
        <taxon>Pseudomonadota</taxon>
        <taxon>Alphaproteobacteria</taxon>
        <taxon>Sphingomonadales</taxon>
        <taxon>Sphingomonadaceae</taxon>
        <taxon>Sphingomonas</taxon>
    </lineage>
</organism>
<keyword evidence="7" id="KW-0406">Ion transport</keyword>
<evidence type="ECO:0000256" key="2">
    <source>
        <dbReference type="ARBA" id="ARBA00022448"/>
    </source>
</evidence>
<dbReference type="Pfam" id="PF00593">
    <property type="entry name" value="TonB_dep_Rec_b-barrel"/>
    <property type="match status" value="1"/>
</dbReference>
<evidence type="ECO:0000256" key="13">
    <source>
        <dbReference type="SAM" id="SignalP"/>
    </source>
</evidence>
<evidence type="ECO:0000256" key="5">
    <source>
        <dbReference type="ARBA" id="ARBA00022692"/>
    </source>
</evidence>
<dbReference type="SUPFAM" id="SSF56935">
    <property type="entry name" value="Porins"/>
    <property type="match status" value="1"/>
</dbReference>
<evidence type="ECO:0000313" key="16">
    <source>
        <dbReference type="EMBL" id="MCL6699689.1"/>
    </source>
</evidence>
<keyword evidence="2 11" id="KW-0813">Transport</keyword>
<evidence type="ECO:0000256" key="9">
    <source>
        <dbReference type="ARBA" id="ARBA00023136"/>
    </source>
</evidence>
<feature type="signal peptide" evidence="13">
    <location>
        <begin position="1"/>
        <end position="25"/>
    </location>
</feature>
<keyword evidence="17" id="KW-1185">Reference proteome</keyword>
<keyword evidence="9 11" id="KW-0472">Membrane</keyword>
<comment type="subcellular location">
    <subcellularLocation>
        <location evidence="1 11">Cell outer membrane</location>
        <topology evidence="1 11">Multi-pass membrane protein</topology>
    </subcellularLocation>
</comment>
<dbReference type="Proteomes" id="UP001203410">
    <property type="component" value="Unassembled WGS sequence"/>
</dbReference>
<evidence type="ECO:0000259" key="14">
    <source>
        <dbReference type="Pfam" id="PF00593"/>
    </source>
</evidence>
<comment type="caution">
    <text evidence="16">The sequence shown here is derived from an EMBL/GenBank/DDBJ whole genome shotgun (WGS) entry which is preliminary data.</text>
</comment>
<protein>
    <submittedName>
        <fullName evidence="16">TonB-dependent receptor</fullName>
    </submittedName>
</protein>
<evidence type="ECO:0000256" key="3">
    <source>
        <dbReference type="ARBA" id="ARBA00022452"/>
    </source>
</evidence>
<dbReference type="PANTHER" id="PTHR32552">
    <property type="entry name" value="FERRICHROME IRON RECEPTOR-RELATED"/>
    <property type="match status" value="1"/>
</dbReference>
<reference evidence="16 17" key="1">
    <citation type="submission" date="2022-05" db="EMBL/GenBank/DDBJ databases">
        <authorList>
            <person name="Jo J.-H."/>
            <person name="Im W.-T."/>
        </authorList>
    </citation>
    <scope>NUCLEOTIDE SEQUENCE [LARGE SCALE GENOMIC DNA]</scope>
    <source>
        <strain evidence="16 17">NSE70-1</strain>
    </source>
</reference>
<evidence type="ECO:0000256" key="12">
    <source>
        <dbReference type="RuleBase" id="RU003357"/>
    </source>
</evidence>
<dbReference type="InterPro" id="IPR039426">
    <property type="entry name" value="TonB-dep_rcpt-like"/>
</dbReference>
<dbReference type="EMBL" id="JAMGBA010000004">
    <property type="protein sequence ID" value="MCL6699689.1"/>
    <property type="molecule type" value="Genomic_DNA"/>
</dbReference>
<evidence type="ECO:0000313" key="17">
    <source>
        <dbReference type="Proteomes" id="UP001203410"/>
    </source>
</evidence>
<evidence type="ECO:0000256" key="4">
    <source>
        <dbReference type="ARBA" id="ARBA00022496"/>
    </source>
</evidence>
<dbReference type="Gene3D" id="2.40.170.20">
    <property type="entry name" value="TonB-dependent receptor, beta-barrel domain"/>
    <property type="match status" value="1"/>
</dbReference>
<keyword evidence="4" id="KW-0410">Iron transport</keyword>
<evidence type="ECO:0000256" key="7">
    <source>
        <dbReference type="ARBA" id="ARBA00023065"/>
    </source>
</evidence>
<dbReference type="RefSeq" id="WP_249905148.1">
    <property type="nucleotide sequence ID" value="NZ_JAMGBA010000004.1"/>
</dbReference>
<keyword evidence="5 11" id="KW-0812">Transmembrane</keyword>